<dbReference type="GO" id="GO:0016301">
    <property type="term" value="F:kinase activity"/>
    <property type="evidence" value="ECO:0007669"/>
    <property type="project" value="UniProtKB-KW"/>
</dbReference>
<evidence type="ECO:0000256" key="7">
    <source>
        <dbReference type="ARBA" id="ARBA00022777"/>
    </source>
</evidence>
<evidence type="ECO:0000256" key="5">
    <source>
        <dbReference type="ARBA" id="ARBA00022679"/>
    </source>
</evidence>
<feature type="transmembrane region" description="Helical" evidence="9">
    <location>
        <begin position="186"/>
        <end position="209"/>
    </location>
</feature>
<dbReference type="InterPro" id="IPR005467">
    <property type="entry name" value="His_kinase_dom"/>
</dbReference>
<dbReference type="InterPro" id="IPR003660">
    <property type="entry name" value="HAMP_dom"/>
</dbReference>
<comment type="caution">
    <text evidence="12">The sequence shown here is derived from an EMBL/GenBank/DDBJ whole genome shotgun (WGS) entry which is preliminary data.</text>
</comment>
<dbReference type="PANTHER" id="PTHR44936:SF10">
    <property type="entry name" value="SENSOR PROTEIN RSTB"/>
    <property type="match status" value="1"/>
</dbReference>
<keyword evidence="4" id="KW-0597">Phosphoprotein</keyword>
<comment type="subcellular location">
    <subcellularLocation>
        <location evidence="2">Membrane</location>
    </subcellularLocation>
</comment>
<keyword evidence="9" id="KW-1133">Transmembrane helix</keyword>
<evidence type="ECO:0000256" key="6">
    <source>
        <dbReference type="ARBA" id="ARBA00022741"/>
    </source>
</evidence>
<dbReference type="EC" id="2.7.13.3" evidence="3"/>
<evidence type="ECO:0000313" key="12">
    <source>
        <dbReference type="EMBL" id="MDQ0438975.1"/>
    </source>
</evidence>
<dbReference type="EMBL" id="JAUSVO010000004">
    <property type="protein sequence ID" value="MDQ0438975.1"/>
    <property type="molecule type" value="Genomic_DNA"/>
</dbReference>
<gene>
    <name evidence="12" type="ORF">QO014_003370</name>
</gene>
<comment type="catalytic activity">
    <reaction evidence="1">
        <text>ATP + protein L-histidine = ADP + protein N-phospho-L-histidine.</text>
        <dbReference type="EC" id="2.7.13.3"/>
    </reaction>
</comment>
<keyword evidence="5" id="KW-0808">Transferase</keyword>
<dbReference type="InterPro" id="IPR050980">
    <property type="entry name" value="2C_sensor_his_kinase"/>
</dbReference>
<evidence type="ECO:0000259" key="10">
    <source>
        <dbReference type="PROSITE" id="PS50109"/>
    </source>
</evidence>
<dbReference type="Proteomes" id="UP001241603">
    <property type="component" value="Unassembled WGS sequence"/>
</dbReference>
<proteinExistence type="predicted"/>
<accession>A0ABU0H9M0</accession>
<dbReference type="InterPro" id="IPR036890">
    <property type="entry name" value="HATPase_C_sf"/>
</dbReference>
<feature type="domain" description="HAMP" evidence="11">
    <location>
        <begin position="211"/>
        <end position="266"/>
    </location>
</feature>
<evidence type="ECO:0000256" key="4">
    <source>
        <dbReference type="ARBA" id="ARBA00022553"/>
    </source>
</evidence>
<feature type="transmembrane region" description="Helical" evidence="9">
    <location>
        <begin position="41"/>
        <end position="64"/>
    </location>
</feature>
<dbReference type="PROSITE" id="PS50885">
    <property type="entry name" value="HAMP"/>
    <property type="match status" value="1"/>
</dbReference>
<dbReference type="SUPFAM" id="SSF55874">
    <property type="entry name" value="ATPase domain of HSP90 chaperone/DNA topoisomerase II/histidine kinase"/>
    <property type="match status" value="1"/>
</dbReference>
<dbReference type="PANTHER" id="PTHR44936">
    <property type="entry name" value="SENSOR PROTEIN CREC"/>
    <property type="match status" value="1"/>
</dbReference>
<dbReference type="Gene3D" id="3.30.565.10">
    <property type="entry name" value="Histidine kinase-like ATPase, C-terminal domain"/>
    <property type="match status" value="1"/>
</dbReference>
<keyword evidence="13" id="KW-1185">Reference proteome</keyword>
<protein>
    <recommendedName>
        <fullName evidence="3">histidine kinase</fullName>
        <ecNumber evidence="3">2.7.13.3</ecNumber>
    </recommendedName>
</protein>
<feature type="domain" description="Histidine kinase" evidence="10">
    <location>
        <begin position="280"/>
        <end position="492"/>
    </location>
</feature>
<reference evidence="12 13" key="1">
    <citation type="submission" date="2023-07" db="EMBL/GenBank/DDBJ databases">
        <title>Genomic Encyclopedia of Type Strains, Phase IV (KMG-IV): sequencing the most valuable type-strain genomes for metagenomic binning, comparative biology and taxonomic classification.</title>
        <authorList>
            <person name="Goeker M."/>
        </authorList>
    </citation>
    <scope>NUCLEOTIDE SEQUENCE [LARGE SCALE GENOMIC DNA]</scope>
    <source>
        <strain evidence="12 13">B6-8</strain>
    </source>
</reference>
<name>A0ABU0H9M0_9HYPH</name>
<keyword evidence="9" id="KW-0812">Transmembrane</keyword>
<dbReference type="PROSITE" id="PS50109">
    <property type="entry name" value="HIS_KIN"/>
    <property type="match status" value="1"/>
</dbReference>
<sequence>MDAKVPVEAQMDDASSAGAATLPDRVVLSTRPRGPGLTAKLIIVTILFVMATGIAGFVPSLAAFRLRFLEDRLATARAASVLLDSSIWSDVPRTVQDDLLSAVGATAVVLRTGGATRLLAAADMPPSVDETADLRSSDMLGSIGAAFQTLTAWTPRTLRVIGPAQDGASLELIISDRPLRAAMLHFAGNILALSALISIIAAIPIYISLQRLFVRPMRRLSQAMVRFSQDPEDKNGIIVPSGRSDEIGIAENELAAMQSQLSETLSQKRHLADLGLAVSKVNHDLRNLLASAQLFSDRIAALPDPTVQRFAPKLIATLGRAIDYCQTTLAYGRAREREPRRRLVALTRVARDVYEVLGLDQNARIRFESRVPPGFEVDADPDQLFRVLLNLCRNAIQAMDGEDDPAVVRRLSIEAMRRGTVAVIRVCDTGPGVPEKARVNLFQAFQGGVRPGGTGLGLAIAAEIIRAHGGSIALVDEAGPGASFEISVPDRPASFDQAMRARGR</sequence>
<dbReference type="PRINTS" id="PR00344">
    <property type="entry name" value="BCTRLSENSOR"/>
</dbReference>
<dbReference type="InterPro" id="IPR003594">
    <property type="entry name" value="HATPase_dom"/>
</dbReference>
<keyword evidence="7 12" id="KW-0418">Kinase</keyword>
<evidence type="ECO:0000256" key="1">
    <source>
        <dbReference type="ARBA" id="ARBA00000085"/>
    </source>
</evidence>
<evidence type="ECO:0000256" key="2">
    <source>
        <dbReference type="ARBA" id="ARBA00004370"/>
    </source>
</evidence>
<evidence type="ECO:0000256" key="9">
    <source>
        <dbReference type="SAM" id="Phobius"/>
    </source>
</evidence>
<evidence type="ECO:0000313" key="13">
    <source>
        <dbReference type="Proteomes" id="UP001241603"/>
    </source>
</evidence>
<evidence type="ECO:0000256" key="8">
    <source>
        <dbReference type="ARBA" id="ARBA00022840"/>
    </source>
</evidence>
<keyword evidence="8" id="KW-0067">ATP-binding</keyword>
<dbReference type="RefSeq" id="WP_266349847.1">
    <property type="nucleotide sequence ID" value="NZ_JAPKNG010000004.1"/>
</dbReference>
<keyword evidence="6" id="KW-0547">Nucleotide-binding</keyword>
<dbReference type="SMART" id="SM00387">
    <property type="entry name" value="HATPase_c"/>
    <property type="match status" value="1"/>
</dbReference>
<dbReference type="Pfam" id="PF02518">
    <property type="entry name" value="HATPase_c"/>
    <property type="match status" value="1"/>
</dbReference>
<keyword evidence="9" id="KW-0472">Membrane</keyword>
<organism evidence="12 13">
    <name type="scientific">Kaistia dalseonensis</name>
    <dbReference type="NCBI Taxonomy" id="410840"/>
    <lineage>
        <taxon>Bacteria</taxon>
        <taxon>Pseudomonadati</taxon>
        <taxon>Pseudomonadota</taxon>
        <taxon>Alphaproteobacteria</taxon>
        <taxon>Hyphomicrobiales</taxon>
        <taxon>Kaistiaceae</taxon>
        <taxon>Kaistia</taxon>
    </lineage>
</organism>
<dbReference type="Gene3D" id="6.10.340.10">
    <property type="match status" value="1"/>
</dbReference>
<evidence type="ECO:0000259" key="11">
    <source>
        <dbReference type="PROSITE" id="PS50885"/>
    </source>
</evidence>
<dbReference type="InterPro" id="IPR004358">
    <property type="entry name" value="Sig_transdc_His_kin-like_C"/>
</dbReference>
<evidence type="ECO:0000256" key="3">
    <source>
        <dbReference type="ARBA" id="ARBA00012438"/>
    </source>
</evidence>